<dbReference type="GO" id="GO:0004788">
    <property type="term" value="F:thiamine diphosphokinase activity"/>
    <property type="evidence" value="ECO:0007669"/>
    <property type="project" value="InterPro"/>
</dbReference>
<proteinExistence type="predicted"/>
<name>A0A9P6WMW4_9ASCO</name>
<dbReference type="Proteomes" id="UP000697127">
    <property type="component" value="Unassembled WGS sequence"/>
</dbReference>
<dbReference type="GO" id="GO:0009229">
    <property type="term" value="P:thiamine diphosphate biosynthetic process"/>
    <property type="evidence" value="ECO:0007669"/>
    <property type="project" value="InterPro"/>
</dbReference>
<dbReference type="AlphaFoldDB" id="A0A9P6WMW4"/>
<keyword evidence="4" id="KW-0067">ATP-binding</keyword>
<evidence type="ECO:0000259" key="5">
    <source>
        <dbReference type="SMART" id="SM00983"/>
    </source>
</evidence>
<dbReference type="SUPFAM" id="SSF63862">
    <property type="entry name" value="Thiamin pyrophosphokinase, substrate-binding domain"/>
    <property type="match status" value="1"/>
</dbReference>
<evidence type="ECO:0000256" key="2">
    <source>
        <dbReference type="ARBA" id="ARBA00022741"/>
    </source>
</evidence>
<evidence type="ECO:0000256" key="4">
    <source>
        <dbReference type="ARBA" id="ARBA00022840"/>
    </source>
</evidence>
<dbReference type="GO" id="GO:0005524">
    <property type="term" value="F:ATP binding"/>
    <property type="evidence" value="ECO:0007669"/>
    <property type="project" value="UniProtKB-KW"/>
</dbReference>
<dbReference type="Pfam" id="PF04263">
    <property type="entry name" value="TPK_catalytic"/>
    <property type="match status" value="1"/>
</dbReference>
<evidence type="ECO:0000313" key="7">
    <source>
        <dbReference type="Proteomes" id="UP000697127"/>
    </source>
</evidence>
<organism evidence="6 7">
    <name type="scientific">Pichia californica</name>
    <dbReference type="NCBI Taxonomy" id="460514"/>
    <lineage>
        <taxon>Eukaryota</taxon>
        <taxon>Fungi</taxon>
        <taxon>Dikarya</taxon>
        <taxon>Ascomycota</taxon>
        <taxon>Saccharomycotina</taxon>
        <taxon>Pichiomycetes</taxon>
        <taxon>Pichiales</taxon>
        <taxon>Pichiaceae</taxon>
        <taxon>Pichia</taxon>
    </lineage>
</organism>
<dbReference type="EMBL" id="PUHW01000048">
    <property type="protein sequence ID" value="KAG0690060.1"/>
    <property type="molecule type" value="Genomic_DNA"/>
</dbReference>
<comment type="caution">
    <text evidence="6">The sequence shown here is derived from an EMBL/GenBank/DDBJ whole genome shotgun (WGS) entry which is preliminary data.</text>
</comment>
<evidence type="ECO:0000256" key="3">
    <source>
        <dbReference type="ARBA" id="ARBA00022777"/>
    </source>
</evidence>
<dbReference type="InterPro" id="IPR036759">
    <property type="entry name" value="TPK_catalytic_sf"/>
</dbReference>
<evidence type="ECO:0000313" key="6">
    <source>
        <dbReference type="EMBL" id="KAG0690060.1"/>
    </source>
</evidence>
<dbReference type="SUPFAM" id="SSF63999">
    <property type="entry name" value="Thiamin pyrophosphokinase, catalytic domain"/>
    <property type="match status" value="1"/>
</dbReference>
<dbReference type="PANTHER" id="PTHR13622">
    <property type="entry name" value="THIAMIN PYROPHOSPHOKINASE"/>
    <property type="match status" value="1"/>
</dbReference>
<dbReference type="InterPro" id="IPR007373">
    <property type="entry name" value="Thiamin_PyroPKinase_B1-bd"/>
</dbReference>
<keyword evidence="1" id="KW-0808">Transferase</keyword>
<keyword evidence="2" id="KW-0547">Nucleotide-binding</keyword>
<protein>
    <recommendedName>
        <fullName evidence="5">Thiamin pyrophosphokinase thiamin-binding domain-containing protein</fullName>
    </recommendedName>
</protein>
<dbReference type="SMART" id="SM00983">
    <property type="entry name" value="TPK_B1_binding"/>
    <property type="match status" value="1"/>
</dbReference>
<sequence>KICSFDLGKICSFDLGKICSFDLGKICSFDLGKICSFDLGKICSFDLGKICLFDLGKICSFELGEICSFDLGKICSFDLGKICSFDLGKICPFDLGKICSFELREYDDSLIPDYLIGDLDSALQENIDYYQSKGTLLILQSSQYYTDFMKSVALINVHMNYPHILTKLSNNIDDLEKQEEEAYNNSKKYSLPIDINIVVVGGIGGRFDQTMSTINQIYNLSVNRPHMHFIIMNPEHTELVFLLPKGTTFVEFPRLSYTEESAIFGLHPSKSRSTLRNVGLLPILTQSILSTHGLKWDVTDWSSSITTKLSSSNLQVGTQGFIVTSDSPLFINIEL</sequence>
<dbReference type="InterPro" id="IPR007371">
    <property type="entry name" value="TPK_catalytic"/>
</dbReference>
<dbReference type="InterPro" id="IPR036371">
    <property type="entry name" value="TPK_B1-bd_sf"/>
</dbReference>
<accession>A0A9P6WMW4</accession>
<feature type="domain" description="Thiamin pyrophosphokinase thiamin-binding" evidence="5">
    <location>
        <begin position="265"/>
        <end position="329"/>
    </location>
</feature>
<dbReference type="GO" id="GO:0016301">
    <property type="term" value="F:kinase activity"/>
    <property type="evidence" value="ECO:0007669"/>
    <property type="project" value="UniProtKB-KW"/>
</dbReference>
<reference evidence="6" key="1">
    <citation type="submission" date="2020-11" db="EMBL/GenBank/DDBJ databases">
        <title>Kefir isolates.</title>
        <authorList>
            <person name="Marcisauskas S."/>
            <person name="Kim Y."/>
            <person name="Blasche S."/>
        </authorList>
    </citation>
    <scope>NUCLEOTIDE SEQUENCE</scope>
    <source>
        <strain evidence="6">Olga-1</strain>
    </source>
</reference>
<keyword evidence="3" id="KW-0418">Kinase</keyword>
<gene>
    <name evidence="6" type="ORF">C6P40_003956</name>
</gene>
<dbReference type="Gene3D" id="3.40.50.10240">
    <property type="entry name" value="Thiamin pyrophosphokinase, catalytic domain"/>
    <property type="match status" value="1"/>
</dbReference>
<dbReference type="GO" id="GO:0030975">
    <property type="term" value="F:thiamine binding"/>
    <property type="evidence" value="ECO:0007669"/>
    <property type="project" value="InterPro"/>
</dbReference>
<dbReference type="Pfam" id="PF04265">
    <property type="entry name" value="TPK_B1_binding"/>
    <property type="match status" value="1"/>
</dbReference>
<dbReference type="PANTHER" id="PTHR13622:SF8">
    <property type="entry name" value="THIAMIN PYROPHOSPHOKINASE 1"/>
    <property type="match status" value="1"/>
</dbReference>
<feature type="non-terminal residue" evidence="6">
    <location>
        <position position="335"/>
    </location>
</feature>
<keyword evidence="7" id="KW-1185">Reference proteome</keyword>
<evidence type="ECO:0000256" key="1">
    <source>
        <dbReference type="ARBA" id="ARBA00022679"/>
    </source>
</evidence>